<protein>
    <submittedName>
        <fullName evidence="1">Uncharacterized protein</fullName>
    </submittedName>
</protein>
<accession>A0AA37Q7G9</accession>
<dbReference type="RefSeq" id="WP_284352090.1">
    <property type="nucleotide sequence ID" value="NZ_BRXS01000006.1"/>
</dbReference>
<dbReference type="Proteomes" id="UP001161325">
    <property type="component" value="Unassembled WGS sequence"/>
</dbReference>
<reference evidence="1" key="1">
    <citation type="submission" date="2022-08" db="EMBL/GenBank/DDBJ databases">
        <title>Draft genome sequencing of Roseisolibacter agri AW1220.</title>
        <authorList>
            <person name="Tobiishi Y."/>
            <person name="Tonouchi A."/>
        </authorList>
    </citation>
    <scope>NUCLEOTIDE SEQUENCE</scope>
    <source>
        <strain evidence="1">AW1220</strain>
    </source>
</reference>
<comment type="caution">
    <text evidence="1">The sequence shown here is derived from an EMBL/GenBank/DDBJ whole genome shotgun (WGS) entry which is preliminary data.</text>
</comment>
<evidence type="ECO:0000313" key="1">
    <source>
        <dbReference type="EMBL" id="GLC27654.1"/>
    </source>
</evidence>
<dbReference type="AlphaFoldDB" id="A0AA37Q7G9"/>
<name>A0AA37Q7G9_9BACT</name>
<gene>
    <name evidence="1" type="ORF">rosag_41670</name>
</gene>
<evidence type="ECO:0000313" key="2">
    <source>
        <dbReference type="Proteomes" id="UP001161325"/>
    </source>
</evidence>
<dbReference type="EMBL" id="BRXS01000006">
    <property type="protein sequence ID" value="GLC27654.1"/>
    <property type="molecule type" value="Genomic_DNA"/>
</dbReference>
<organism evidence="1 2">
    <name type="scientific">Roseisolibacter agri</name>
    <dbReference type="NCBI Taxonomy" id="2014610"/>
    <lineage>
        <taxon>Bacteria</taxon>
        <taxon>Pseudomonadati</taxon>
        <taxon>Gemmatimonadota</taxon>
        <taxon>Gemmatimonadia</taxon>
        <taxon>Gemmatimonadales</taxon>
        <taxon>Gemmatimonadaceae</taxon>
        <taxon>Roseisolibacter</taxon>
    </lineage>
</organism>
<keyword evidence="2" id="KW-1185">Reference proteome</keyword>
<proteinExistence type="predicted"/>
<sequence>MTAHPLSPDQDRALAALVRAARFDEADALVGVATLPHVAVITGWETLQQLIFRPMHTTKRLCAAVALVAATHEPTAGDAESSPAPGAVPLEVELHGEQAFPFAAVTPDDVATEDALHAPRWRNGFETLPGARLAVAGLSEIAPDDRVAQWRRTIAFHRAVRQALEEEGLARRLPVLVQVRRYVQGHGMWSPAPGDADGPFLTALRIPARSRERAEDAIARMVAARDEEQREFRRRHRLELLEGADVMRALRRALRASRFWPFSKSPKTHALRELYASKEALVFQAQSAEPPRPPSWTTSDDGEFERFLQRHYVDAFLH</sequence>